<dbReference type="SUPFAM" id="SSF54897">
    <property type="entry name" value="Protease propeptides/inhibitors"/>
    <property type="match status" value="1"/>
</dbReference>
<evidence type="ECO:0000259" key="2">
    <source>
        <dbReference type="Pfam" id="PF05922"/>
    </source>
</evidence>
<comment type="caution">
    <text evidence="3">The sequence shown here is derived from an EMBL/GenBank/DDBJ whole genome shotgun (WGS) entry which is preliminary data.</text>
</comment>
<dbReference type="EMBL" id="CAJMWT010001484">
    <property type="protein sequence ID" value="CAE6404762.1"/>
    <property type="molecule type" value="Genomic_DNA"/>
</dbReference>
<gene>
    <name evidence="3" type="ORF">RDB_LOCUS38888</name>
</gene>
<dbReference type="GO" id="GO:0042144">
    <property type="term" value="P:vacuole fusion, non-autophagic"/>
    <property type="evidence" value="ECO:0007669"/>
    <property type="project" value="TreeGrafter"/>
</dbReference>
<reference evidence="3" key="1">
    <citation type="submission" date="2021-01" db="EMBL/GenBank/DDBJ databases">
        <authorList>
            <person name="Kaushik A."/>
        </authorList>
    </citation>
    <scope>NUCLEOTIDE SEQUENCE</scope>
    <source>
        <strain evidence="3">AG2-2IIIB</strain>
    </source>
</reference>
<evidence type="ECO:0000313" key="4">
    <source>
        <dbReference type="Proteomes" id="UP000663843"/>
    </source>
</evidence>
<dbReference type="GO" id="GO:0004866">
    <property type="term" value="F:endopeptidase inhibitor activity"/>
    <property type="evidence" value="ECO:0007669"/>
    <property type="project" value="TreeGrafter"/>
</dbReference>
<organism evidence="3 4">
    <name type="scientific">Rhizoctonia solani</name>
    <dbReference type="NCBI Taxonomy" id="456999"/>
    <lineage>
        <taxon>Eukaryota</taxon>
        <taxon>Fungi</taxon>
        <taxon>Dikarya</taxon>
        <taxon>Basidiomycota</taxon>
        <taxon>Agaricomycotina</taxon>
        <taxon>Agaricomycetes</taxon>
        <taxon>Cantharellales</taxon>
        <taxon>Ceratobasidiaceae</taxon>
        <taxon>Rhizoctonia</taxon>
    </lineage>
</organism>
<dbReference type="PANTHER" id="PTHR28288">
    <property type="entry name" value="PROTEASE B INHIBITOR 2"/>
    <property type="match status" value="1"/>
</dbReference>
<dbReference type="AlphaFoldDB" id="A0A8H3A4R7"/>
<dbReference type="InterPro" id="IPR052471">
    <property type="entry name" value="PBI_I9"/>
</dbReference>
<dbReference type="InterPro" id="IPR037045">
    <property type="entry name" value="S8pro/Inhibitor_I9_sf"/>
</dbReference>
<evidence type="ECO:0000313" key="3">
    <source>
        <dbReference type="EMBL" id="CAE6404762.1"/>
    </source>
</evidence>
<proteinExistence type="inferred from homology"/>
<sequence>MKCYIVTFKESATNEQIDNYINQAKNHGGGIKHDYRSLIKMVAVWLPDQLIEKSSHDPIVDAIEPDSRVETQKTEVTRVANHLLHDAEATFAICMNSQVIREFTNCVQLLKLTRR</sequence>
<dbReference type="Gene3D" id="3.30.70.80">
    <property type="entry name" value="Peptidase S8 propeptide/proteinase inhibitor I9"/>
    <property type="match status" value="1"/>
</dbReference>
<comment type="similarity">
    <text evidence="1">Belongs to the protease inhibitor I9 family.</text>
</comment>
<feature type="domain" description="Inhibitor I9" evidence="2">
    <location>
        <begin position="4"/>
        <end position="72"/>
    </location>
</feature>
<protein>
    <recommendedName>
        <fullName evidence="2">Inhibitor I9 domain-containing protein</fullName>
    </recommendedName>
</protein>
<dbReference type="Pfam" id="PF05922">
    <property type="entry name" value="Inhibitor_I9"/>
    <property type="match status" value="1"/>
</dbReference>
<accession>A0A8H3A4R7</accession>
<dbReference type="PANTHER" id="PTHR28288:SF2">
    <property type="entry name" value="PROTEASE B INHIBITOR 2"/>
    <property type="match status" value="1"/>
</dbReference>
<dbReference type="InterPro" id="IPR010259">
    <property type="entry name" value="S8pro/Inhibitor_I9"/>
</dbReference>
<evidence type="ECO:0000256" key="1">
    <source>
        <dbReference type="ARBA" id="ARBA00038069"/>
    </source>
</evidence>
<dbReference type="Proteomes" id="UP000663843">
    <property type="component" value="Unassembled WGS sequence"/>
</dbReference>
<name>A0A8H3A4R7_9AGAM</name>